<reference evidence="2 3" key="1">
    <citation type="journal article" date="2015" name="Genome Announc.">
        <title>Expanding the biotechnology potential of lactobacilli through comparative genomics of 213 strains and associated genera.</title>
        <authorList>
            <person name="Sun Z."/>
            <person name="Harris H.M."/>
            <person name="McCann A."/>
            <person name="Guo C."/>
            <person name="Argimon S."/>
            <person name="Zhang W."/>
            <person name="Yang X."/>
            <person name="Jeffery I.B."/>
            <person name="Cooney J.C."/>
            <person name="Kagawa T.F."/>
            <person name="Liu W."/>
            <person name="Song Y."/>
            <person name="Salvetti E."/>
            <person name="Wrobel A."/>
            <person name="Rasinkangas P."/>
            <person name="Parkhill J."/>
            <person name="Rea M.C."/>
            <person name="O'Sullivan O."/>
            <person name="Ritari J."/>
            <person name="Douillard F.P."/>
            <person name="Paul Ross R."/>
            <person name="Yang R."/>
            <person name="Briner A.E."/>
            <person name="Felis G.E."/>
            <person name="de Vos W.M."/>
            <person name="Barrangou R."/>
            <person name="Klaenhammer T.R."/>
            <person name="Caufield P.W."/>
            <person name="Cui Y."/>
            <person name="Zhang H."/>
            <person name="O'Toole P.W."/>
        </authorList>
    </citation>
    <scope>NUCLEOTIDE SEQUENCE [LARGE SCALE GENOMIC DNA]</scope>
    <source>
        <strain evidence="2 3">DSM 15945</strain>
    </source>
</reference>
<dbReference type="RefSeq" id="WP_056956773.1">
    <property type="nucleotide sequence ID" value="NZ_AZFJ01000049.1"/>
</dbReference>
<dbReference type="AlphaFoldDB" id="A0A0R1TXB9"/>
<dbReference type="EMBL" id="AZFJ01000049">
    <property type="protein sequence ID" value="KRL85929.1"/>
    <property type="molecule type" value="Genomic_DNA"/>
</dbReference>
<feature type="domain" description="PTS EIIA type-2" evidence="1">
    <location>
        <begin position="4"/>
        <end position="150"/>
    </location>
</feature>
<dbReference type="PANTHER" id="PTHR47738:SF3">
    <property type="entry name" value="PHOSPHOTRANSFERASE SYSTEM MANNITOL_FRUCTOSE-SPECIFIC IIA DOMAIN CONTAINING PROTEIN"/>
    <property type="match status" value="1"/>
</dbReference>
<dbReference type="Pfam" id="PF00359">
    <property type="entry name" value="PTS_EIIA_2"/>
    <property type="match status" value="1"/>
</dbReference>
<evidence type="ECO:0000313" key="2">
    <source>
        <dbReference type="EMBL" id="KRL85929.1"/>
    </source>
</evidence>
<dbReference type="PANTHER" id="PTHR47738">
    <property type="entry name" value="PTS SYSTEM FRUCTOSE-LIKE EIIA COMPONENT-RELATED"/>
    <property type="match status" value="1"/>
</dbReference>
<dbReference type="CDD" id="cd00211">
    <property type="entry name" value="PTS_IIA_fru"/>
    <property type="match status" value="1"/>
</dbReference>
<name>A0A0R1TXB9_9LACO</name>
<dbReference type="Gene3D" id="3.40.930.10">
    <property type="entry name" value="Mannitol-specific EII, Chain A"/>
    <property type="match status" value="1"/>
</dbReference>
<dbReference type="InterPro" id="IPR002178">
    <property type="entry name" value="PTS_EIIA_type-2_dom"/>
</dbReference>
<gene>
    <name evidence="2" type="ORF">FC50_GL001329</name>
</gene>
<dbReference type="InterPro" id="IPR051541">
    <property type="entry name" value="PTS_SugarTrans_NitroReg"/>
</dbReference>
<dbReference type="SUPFAM" id="SSF55804">
    <property type="entry name" value="Phoshotransferase/anion transport protein"/>
    <property type="match status" value="1"/>
</dbReference>
<dbReference type="Proteomes" id="UP000051922">
    <property type="component" value="Unassembled WGS sequence"/>
</dbReference>
<dbReference type="OrthoDB" id="370976at2"/>
<comment type="caution">
    <text evidence="2">The sequence shown here is derived from an EMBL/GenBank/DDBJ whole genome shotgun (WGS) entry which is preliminary data.</text>
</comment>
<dbReference type="PATRIC" id="fig|1423783.4.peg.1371"/>
<sequence length="156" mass="17580">MYESMFDKDLVNLHVDASNSTELFELVGQDAQDKGFANPGYIAGLERRESKFPTGLIFPDIQLALPHVDPEFVKQPFIYVARTVRPLSWLQMGDSKPMDTDRFMFLGIKEPSKQVGLLSSIIAAFQDENFVTTFKAASSENEMVNLLVKKFTQVPV</sequence>
<evidence type="ECO:0000259" key="1">
    <source>
        <dbReference type="PROSITE" id="PS51094"/>
    </source>
</evidence>
<dbReference type="InterPro" id="IPR016152">
    <property type="entry name" value="PTrfase/Anion_transptr"/>
</dbReference>
<evidence type="ECO:0000313" key="3">
    <source>
        <dbReference type="Proteomes" id="UP000051922"/>
    </source>
</evidence>
<accession>A0A0R1TXB9</accession>
<protein>
    <submittedName>
        <fullName evidence="2">Pts system, galactitol-specific iia component</fullName>
    </submittedName>
</protein>
<dbReference type="PROSITE" id="PS51094">
    <property type="entry name" value="PTS_EIIA_TYPE_2"/>
    <property type="match status" value="1"/>
</dbReference>
<dbReference type="STRING" id="1423783.FC50_GL001329"/>
<proteinExistence type="predicted"/>
<organism evidence="2 3">
    <name type="scientific">Lacticaseibacillus pantheris DSM 15945 = JCM 12539 = NBRC 106106</name>
    <dbReference type="NCBI Taxonomy" id="1423783"/>
    <lineage>
        <taxon>Bacteria</taxon>
        <taxon>Bacillati</taxon>
        <taxon>Bacillota</taxon>
        <taxon>Bacilli</taxon>
        <taxon>Lactobacillales</taxon>
        <taxon>Lactobacillaceae</taxon>
        <taxon>Lacticaseibacillus</taxon>
    </lineage>
</organism>
<keyword evidence="3" id="KW-1185">Reference proteome</keyword>